<evidence type="ECO:0000256" key="7">
    <source>
        <dbReference type="ARBA" id="ARBA00049274"/>
    </source>
</evidence>
<reference evidence="9 10" key="1">
    <citation type="journal article" date="2021" name="Elife">
        <title>Chloroplast acquisition without the gene transfer in kleptoplastic sea slugs, Plakobranchus ocellatus.</title>
        <authorList>
            <person name="Maeda T."/>
            <person name="Takahashi S."/>
            <person name="Yoshida T."/>
            <person name="Shimamura S."/>
            <person name="Takaki Y."/>
            <person name="Nagai Y."/>
            <person name="Toyoda A."/>
            <person name="Suzuki Y."/>
            <person name="Arimoto A."/>
            <person name="Ishii H."/>
            <person name="Satoh N."/>
            <person name="Nishiyama T."/>
            <person name="Hasebe M."/>
            <person name="Maruyama T."/>
            <person name="Minagawa J."/>
            <person name="Obokata J."/>
            <person name="Shigenobu S."/>
        </authorList>
    </citation>
    <scope>NUCLEOTIDE SEQUENCE [LARGE SCALE GENOMIC DNA]</scope>
</reference>
<dbReference type="GO" id="GO:0036064">
    <property type="term" value="C:ciliary basal body"/>
    <property type="evidence" value="ECO:0007669"/>
    <property type="project" value="TreeGrafter"/>
</dbReference>
<keyword evidence="5" id="KW-0067">ATP-binding</keyword>
<dbReference type="Proteomes" id="UP000762676">
    <property type="component" value="Unassembled WGS sequence"/>
</dbReference>
<dbReference type="InterPro" id="IPR004344">
    <property type="entry name" value="TTL/TTLL_fam"/>
</dbReference>
<evidence type="ECO:0000256" key="4">
    <source>
        <dbReference type="ARBA" id="ARBA00022741"/>
    </source>
</evidence>
<evidence type="ECO:0000256" key="8">
    <source>
        <dbReference type="SAM" id="MobiDB-lite"/>
    </source>
</evidence>
<proteinExistence type="inferred from homology"/>
<protein>
    <recommendedName>
        <fullName evidence="6">Tubulin--tyrosine ligase-like protein 5</fullName>
    </recommendedName>
</protein>
<comment type="caution">
    <text evidence="9">The sequence shown here is derived from an EMBL/GenBank/DDBJ whole genome shotgun (WGS) entry which is preliminary data.</text>
</comment>
<dbReference type="GO" id="GO:0015631">
    <property type="term" value="F:tubulin binding"/>
    <property type="evidence" value="ECO:0007669"/>
    <property type="project" value="TreeGrafter"/>
</dbReference>
<feature type="compositionally biased region" description="Polar residues" evidence="8">
    <location>
        <begin position="380"/>
        <end position="399"/>
    </location>
</feature>
<dbReference type="AlphaFoldDB" id="A0AAV4IKM2"/>
<evidence type="ECO:0000256" key="6">
    <source>
        <dbReference type="ARBA" id="ARBA00041448"/>
    </source>
</evidence>
<dbReference type="GO" id="GO:0070740">
    <property type="term" value="F:tubulin-glutamic acid ligase activity"/>
    <property type="evidence" value="ECO:0007669"/>
    <property type="project" value="TreeGrafter"/>
</dbReference>
<evidence type="ECO:0000256" key="5">
    <source>
        <dbReference type="ARBA" id="ARBA00022840"/>
    </source>
</evidence>
<comment type="catalytic activity">
    <reaction evidence="7">
        <text>L-glutamyl-[protein] + L-glutamate + ATP = gamma-L-glutamyl-L-glutamyl-[protein] + ADP + phosphate + H(+)</text>
        <dbReference type="Rhea" id="RHEA:60144"/>
        <dbReference type="Rhea" id="RHEA-COMP:10208"/>
        <dbReference type="Rhea" id="RHEA-COMP:15517"/>
        <dbReference type="ChEBI" id="CHEBI:15378"/>
        <dbReference type="ChEBI" id="CHEBI:29973"/>
        <dbReference type="ChEBI" id="CHEBI:29985"/>
        <dbReference type="ChEBI" id="CHEBI:30616"/>
        <dbReference type="ChEBI" id="CHEBI:43474"/>
        <dbReference type="ChEBI" id="CHEBI:143622"/>
        <dbReference type="ChEBI" id="CHEBI:456216"/>
    </reaction>
    <physiologicalReaction direction="left-to-right" evidence="7">
        <dbReference type="Rhea" id="RHEA:60145"/>
    </physiologicalReaction>
</comment>
<evidence type="ECO:0000313" key="9">
    <source>
        <dbReference type="EMBL" id="GFS10864.1"/>
    </source>
</evidence>
<evidence type="ECO:0000313" key="10">
    <source>
        <dbReference type="Proteomes" id="UP000762676"/>
    </source>
</evidence>
<dbReference type="GO" id="GO:0000226">
    <property type="term" value="P:microtubule cytoskeleton organization"/>
    <property type="evidence" value="ECO:0007669"/>
    <property type="project" value="TreeGrafter"/>
</dbReference>
<keyword evidence="2" id="KW-0436">Ligase</keyword>
<accession>A0AAV4IKM2</accession>
<dbReference type="EMBL" id="BMAT01009641">
    <property type="protein sequence ID" value="GFS10864.1"/>
    <property type="molecule type" value="Genomic_DNA"/>
</dbReference>
<dbReference type="PROSITE" id="PS51221">
    <property type="entry name" value="TTL"/>
    <property type="match status" value="1"/>
</dbReference>
<dbReference type="PANTHER" id="PTHR12241:SF145">
    <property type="entry name" value="TUBULIN POLYGLUTAMYLASE TTLL5"/>
    <property type="match status" value="1"/>
</dbReference>
<comment type="similarity">
    <text evidence="1">Belongs to the tubulin--tyrosine ligase family.</text>
</comment>
<evidence type="ECO:0000256" key="3">
    <source>
        <dbReference type="ARBA" id="ARBA00022701"/>
    </source>
</evidence>
<evidence type="ECO:0000256" key="2">
    <source>
        <dbReference type="ARBA" id="ARBA00022598"/>
    </source>
</evidence>
<dbReference type="Pfam" id="PF03133">
    <property type="entry name" value="TTL"/>
    <property type="match status" value="1"/>
</dbReference>
<dbReference type="SUPFAM" id="SSF56059">
    <property type="entry name" value="Glutathione synthetase ATP-binding domain-like"/>
    <property type="match status" value="1"/>
</dbReference>
<dbReference type="FunFam" id="3.30.470.20:FF:000009">
    <property type="entry name" value="tubulin polyglutamylase TTLL5 isoform X1"/>
    <property type="match status" value="1"/>
</dbReference>
<dbReference type="Gene3D" id="3.30.470.20">
    <property type="entry name" value="ATP-grasp fold, B domain"/>
    <property type="match status" value="1"/>
</dbReference>
<feature type="region of interest" description="Disordered" evidence="8">
    <location>
        <begin position="378"/>
        <end position="399"/>
    </location>
</feature>
<organism evidence="9 10">
    <name type="scientific">Elysia marginata</name>
    <dbReference type="NCBI Taxonomy" id="1093978"/>
    <lineage>
        <taxon>Eukaryota</taxon>
        <taxon>Metazoa</taxon>
        <taxon>Spiralia</taxon>
        <taxon>Lophotrochozoa</taxon>
        <taxon>Mollusca</taxon>
        <taxon>Gastropoda</taxon>
        <taxon>Heterobranchia</taxon>
        <taxon>Euthyneura</taxon>
        <taxon>Panpulmonata</taxon>
        <taxon>Sacoglossa</taxon>
        <taxon>Placobranchoidea</taxon>
        <taxon>Plakobranchidae</taxon>
        <taxon>Elysia</taxon>
    </lineage>
</organism>
<sequence>MTGPAPQISVQEYISIDEITETSAEMSLVDIASSIQETEPEGEADDEEDLTIPLVTSKMALKAIETGHKHFDFIPASYVLPGDYQDFCSNFLKDKGPYIVKPVASSRGRGVFLINHPDQVPLDENVIVSKYIASPLVIDGFKFDVRIYVTVTSYDPIVIYLYEEGLTRFATVKYERNSKHIRNQCMHLTNYSVNKRSQDYVKNDDPDVEDYGNKWSMGAMLRYLRSEGKDTAALMMRIEDVVIKTILSVESSVATACKMFQPFRGNCFELYGFDILLDENLKPWVLEVNLSPSLACDSPLDLKIKSNMLCDLFSLAGVVCHDPMMRTRQQQSKQASDIASKMKTRLKDLDENAQEMLNQIEASRFHMKEADEWLLRRSNRPQSATSSASKERNTQSGLTGLSSEEIKILRKVKEEEGRKGGWIRIFPTADSWDTYGSFLQFPTTHNLMLHQRFYPERHKAMTATKTPGTSIITPSRSK</sequence>
<keyword evidence="3" id="KW-0493">Microtubule</keyword>
<dbReference type="GO" id="GO:0005524">
    <property type="term" value="F:ATP binding"/>
    <property type="evidence" value="ECO:0007669"/>
    <property type="project" value="UniProtKB-KW"/>
</dbReference>
<dbReference type="GO" id="GO:0005874">
    <property type="term" value="C:microtubule"/>
    <property type="evidence" value="ECO:0007669"/>
    <property type="project" value="UniProtKB-KW"/>
</dbReference>
<dbReference type="PANTHER" id="PTHR12241">
    <property type="entry name" value="TUBULIN POLYGLUTAMYLASE"/>
    <property type="match status" value="1"/>
</dbReference>
<keyword evidence="10" id="KW-1185">Reference proteome</keyword>
<gene>
    <name evidence="9" type="ORF">ElyMa_004820300</name>
</gene>
<name>A0AAV4IKM2_9GAST</name>
<keyword evidence="4" id="KW-0547">Nucleotide-binding</keyword>
<evidence type="ECO:0000256" key="1">
    <source>
        <dbReference type="ARBA" id="ARBA00006820"/>
    </source>
</evidence>